<reference evidence="2" key="1">
    <citation type="submission" date="2016-04" db="EMBL/GenBank/DDBJ databases">
        <authorList>
            <person name="Guldener U."/>
            <person name="Guldener U."/>
        </authorList>
    </citation>
    <scope>NUCLEOTIDE SEQUENCE [LARGE SCALE GENOMIC DNA]</scope>
    <source>
        <strain evidence="2">UB2112</strain>
    </source>
</reference>
<name>A0A1K0GTG5_9BASI</name>
<protein>
    <submittedName>
        <fullName evidence="1">Uncharacterized protein</fullName>
    </submittedName>
</protein>
<gene>
    <name evidence="1" type="ORF">UBRO_20779</name>
</gene>
<dbReference type="Proteomes" id="UP000179920">
    <property type="component" value="Chromosome XI"/>
</dbReference>
<dbReference type="AlphaFoldDB" id="A0A1K0GTG5"/>
<evidence type="ECO:0000313" key="2">
    <source>
        <dbReference type="Proteomes" id="UP000179920"/>
    </source>
</evidence>
<accession>A0A1K0GTG5</accession>
<sequence length="294" mass="33065">MVIWETSLCNAFQPDASEIQCLAGECKWEWTKESITSYFYTKLSLLHAAFPTCQGTDLLNEIRYGFPVSLQLDVRTHLLTKPNMDDLLTGLCNLEGPWKATLHSGSCYNLHNDLLPQPPTLSITFSTPNPPMSSTVNSPCDKATLPHMDSRAPTKYRLAANYSLANISYIKKDGRSVWTYQLPNSRQTITLGRLCRSCSQDHFDFEHDFLSHQPKMEAHIIQAKLDLTRAYGYSTTCLEPVCTYNEYTISLDALVELSSSQNQTGPNPSIHDTDATSCHVLPFQRGDRTAMSRN</sequence>
<dbReference type="OrthoDB" id="3359351at2759"/>
<proteinExistence type="predicted"/>
<dbReference type="EMBL" id="LT558127">
    <property type="protein sequence ID" value="SAM83684.1"/>
    <property type="molecule type" value="Genomic_DNA"/>
</dbReference>
<evidence type="ECO:0000313" key="1">
    <source>
        <dbReference type="EMBL" id="SAM83684.1"/>
    </source>
</evidence>
<organism evidence="1 2">
    <name type="scientific">Ustilago bromivora</name>
    <dbReference type="NCBI Taxonomy" id="307758"/>
    <lineage>
        <taxon>Eukaryota</taxon>
        <taxon>Fungi</taxon>
        <taxon>Dikarya</taxon>
        <taxon>Basidiomycota</taxon>
        <taxon>Ustilaginomycotina</taxon>
        <taxon>Ustilaginomycetes</taxon>
        <taxon>Ustilaginales</taxon>
        <taxon>Ustilaginaceae</taxon>
        <taxon>Ustilago</taxon>
    </lineage>
</organism>